<dbReference type="InterPro" id="IPR003959">
    <property type="entry name" value="ATPase_AAA_core"/>
</dbReference>
<dbReference type="STRING" id="1122973.GCA_000379925_00031"/>
<dbReference type="AlphaFoldDB" id="A0A4Y8WNV0"/>
<gene>
    <name evidence="2" type="ORF">E4P47_05510</name>
</gene>
<dbReference type="GO" id="GO:0006302">
    <property type="term" value="P:double-strand break repair"/>
    <property type="evidence" value="ECO:0007669"/>
    <property type="project" value="TreeGrafter"/>
</dbReference>
<dbReference type="InterPro" id="IPR027417">
    <property type="entry name" value="P-loop_NTPase"/>
</dbReference>
<dbReference type="InterPro" id="IPR014555">
    <property type="entry name" value="RecF-like"/>
</dbReference>
<dbReference type="GO" id="GO:0000731">
    <property type="term" value="P:DNA synthesis involved in DNA repair"/>
    <property type="evidence" value="ECO:0007669"/>
    <property type="project" value="TreeGrafter"/>
</dbReference>
<evidence type="ECO:0000313" key="2">
    <source>
        <dbReference type="EMBL" id="TFH94986.1"/>
    </source>
</evidence>
<keyword evidence="3" id="KW-1185">Reference proteome</keyword>
<dbReference type="SUPFAM" id="SSF52540">
    <property type="entry name" value="P-loop containing nucleoside triphosphate hydrolases"/>
    <property type="match status" value="1"/>
</dbReference>
<organism evidence="2 3">
    <name type="scientific">Porphyromonas levii</name>
    <dbReference type="NCBI Taxonomy" id="28114"/>
    <lineage>
        <taxon>Bacteria</taxon>
        <taxon>Pseudomonadati</taxon>
        <taxon>Bacteroidota</taxon>
        <taxon>Bacteroidia</taxon>
        <taxon>Bacteroidales</taxon>
        <taxon>Porphyromonadaceae</taxon>
        <taxon>Porphyromonas</taxon>
    </lineage>
</organism>
<evidence type="ECO:0000259" key="1">
    <source>
        <dbReference type="Pfam" id="PF13304"/>
    </source>
</evidence>
<reference evidence="2 3" key="1">
    <citation type="submission" date="2019-03" db="EMBL/GenBank/DDBJ databases">
        <title>Porphyromonas levii Isolated from the Uterus of Dairy Cows.</title>
        <authorList>
            <person name="Francis A.M."/>
        </authorList>
    </citation>
    <scope>NUCLEOTIDE SEQUENCE [LARGE SCALE GENOMIC DNA]</scope>
    <source>
        <strain evidence="2 3">AF5678</strain>
    </source>
</reference>
<name>A0A4Y8WNV0_9PORP</name>
<accession>A0A4Y8WNV0</accession>
<dbReference type="PIRSF" id="PIRSF029347">
    <property type="entry name" value="RecF"/>
    <property type="match status" value="1"/>
</dbReference>
<dbReference type="OrthoDB" id="9805802at2"/>
<dbReference type="Gene3D" id="3.40.50.300">
    <property type="entry name" value="P-loop containing nucleotide triphosphate hydrolases"/>
    <property type="match status" value="1"/>
</dbReference>
<dbReference type="Proteomes" id="UP000297225">
    <property type="component" value="Unassembled WGS sequence"/>
</dbReference>
<protein>
    <submittedName>
        <fullName evidence="2">ATPase</fullName>
    </submittedName>
</protein>
<dbReference type="PANTHER" id="PTHR32182">
    <property type="entry name" value="DNA REPLICATION AND REPAIR PROTEIN RECF"/>
    <property type="match status" value="1"/>
</dbReference>
<proteinExistence type="predicted"/>
<dbReference type="EMBL" id="SPNC01000072">
    <property type="protein sequence ID" value="TFH94986.1"/>
    <property type="molecule type" value="Genomic_DNA"/>
</dbReference>
<sequence>MIDYIEISGYKSIRDCKLQLGAVNVLIGANGSGKSNFLSFFELFHAIYNQKLGSFSIKKGGSNHLLHKSSKQTDAIRGQIVFNASNGFDFSLVPTEQGKLSISESRVSWNYDKPIEDLKNWKSWEVDRDVLESDLKTGKGQASGVRDYVKRYLSNFGVYHFHDTSPNSPLRSSAKVNDNVFLDADGGNLAAYLYRIQETAPKDFIKIETITKLVAPFFHSFRLTPNRLNKDQISLEWEALNSDEYFDVSDFSDGTLRFIALSTLLLQPDLPDVIMIDEPELDLHPTAVKMLYELIRKASFSSQIIIATQSVNLLNLFAPEEIITVDQIDGESTFNKLDETKLSKWIEDYATGDLWEKHIIGGQVICHYN</sequence>
<dbReference type="GO" id="GO:0016887">
    <property type="term" value="F:ATP hydrolysis activity"/>
    <property type="evidence" value="ECO:0007669"/>
    <property type="project" value="InterPro"/>
</dbReference>
<dbReference type="GO" id="GO:0005524">
    <property type="term" value="F:ATP binding"/>
    <property type="evidence" value="ECO:0007669"/>
    <property type="project" value="InterPro"/>
</dbReference>
<comment type="caution">
    <text evidence="2">The sequence shown here is derived from an EMBL/GenBank/DDBJ whole genome shotgun (WGS) entry which is preliminary data.</text>
</comment>
<dbReference type="PANTHER" id="PTHR32182:SF22">
    <property type="entry name" value="ATP-DEPENDENT ENDONUCLEASE, OLD FAMILY-RELATED"/>
    <property type="match status" value="1"/>
</dbReference>
<dbReference type="RefSeq" id="WP_134849110.1">
    <property type="nucleotide sequence ID" value="NZ_CP197400.1"/>
</dbReference>
<feature type="domain" description="ATPase AAA-type core" evidence="1">
    <location>
        <begin position="23"/>
        <end position="315"/>
    </location>
</feature>
<evidence type="ECO:0000313" key="3">
    <source>
        <dbReference type="Proteomes" id="UP000297225"/>
    </source>
</evidence>
<dbReference type="Pfam" id="PF13304">
    <property type="entry name" value="AAA_21"/>
    <property type="match status" value="1"/>
</dbReference>